<protein>
    <submittedName>
        <fullName evidence="4">Uncharacterized protein</fullName>
    </submittedName>
</protein>
<feature type="region of interest" description="Disordered" evidence="1">
    <location>
        <begin position="69"/>
        <end position="99"/>
    </location>
</feature>
<dbReference type="PATRIC" id="fig|1121362.3.peg.481"/>
<evidence type="ECO:0000313" key="4">
    <source>
        <dbReference type="EMBL" id="AGF71494.1"/>
    </source>
</evidence>
<evidence type="ECO:0000313" key="5">
    <source>
        <dbReference type="Proteomes" id="UP000011723"/>
    </source>
</evidence>
<proteinExistence type="predicted"/>
<dbReference type="EMBL" id="CP003697">
    <property type="protein sequence ID" value="AGF71494.1"/>
    <property type="molecule type" value="Genomic_DNA"/>
</dbReference>
<dbReference type="PANTHER" id="PTHR40763">
    <property type="entry name" value="MEMBRANE PROTEIN-RELATED"/>
    <property type="match status" value="1"/>
</dbReference>
<evidence type="ECO:0000259" key="3">
    <source>
        <dbReference type="Pfam" id="PF09922"/>
    </source>
</evidence>
<dbReference type="InterPro" id="IPR024425">
    <property type="entry name" value="LiaF-like_C"/>
</dbReference>
<feature type="domain" description="Cell wall-active antibiotics response LiaF-like C-terminal" evidence="3">
    <location>
        <begin position="125"/>
        <end position="192"/>
    </location>
</feature>
<gene>
    <name evidence="4" type="ORF">A605_02400</name>
</gene>
<dbReference type="eggNOG" id="COG4758">
    <property type="taxonomic scope" value="Bacteria"/>
</dbReference>
<dbReference type="KEGG" id="chn:A605_02400"/>
<dbReference type="Pfam" id="PF09922">
    <property type="entry name" value="LiaF-like_C"/>
    <property type="match status" value="1"/>
</dbReference>
<dbReference type="HOGENOM" id="CLU_075817_3_0_11"/>
<evidence type="ECO:0000256" key="1">
    <source>
        <dbReference type="SAM" id="MobiDB-lite"/>
    </source>
</evidence>
<dbReference type="RefSeq" id="WP_015399917.1">
    <property type="nucleotide sequence ID" value="NC_020302.1"/>
</dbReference>
<accession>M1MUV3</accession>
<evidence type="ECO:0000259" key="2">
    <source>
        <dbReference type="Pfam" id="PF08044"/>
    </source>
</evidence>
<dbReference type="Proteomes" id="UP000011723">
    <property type="component" value="Chromosome"/>
</dbReference>
<dbReference type="AlphaFoldDB" id="M1MUV3"/>
<keyword evidence="5" id="KW-1185">Reference proteome</keyword>
<feature type="domain" description="DUF1707" evidence="2">
    <location>
        <begin position="9"/>
        <end position="60"/>
    </location>
</feature>
<dbReference type="STRING" id="1121362.A605_02400"/>
<reference evidence="4 5" key="1">
    <citation type="journal article" date="2012" name="Stand. Genomic Sci.">
        <title>Genome sequence of the halotolerant bacterium Corynebacterium halotolerans type strain YIM 70093(T) (= DSM 44683(T)).</title>
        <authorList>
            <person name="Ruckert C."/>
            <person name="Albersmeier A."/>
            <person name="Al-Dilaimi A."/>
            <person name="Niehaus K."/>
            <person name="Szczepanowski R."/>
            <person name="Kalinowski J."/>
        </authorList>
    </citation>
    <scope>NUCLEOTIDE SEQUENCE [LARGE SCALE GENOMIC DNA]</scope>
    <source>
        <strain evidence="4">YIM 70093</strain>
    </source>
</reference>
<organism evidence="4 5">
    <name type="scientific">Corynebacterium halotolerans YIM 70093 = DSM 44683</name>
    <dbReference type="NCBI Taxonomy" id="1121362"/>
    <lineage>
        <taxon>Bacteria</taxon>
        <taxon>Bacillati</taxon>
        <taxon>Actinomycetota</taxon>
        <taxon>Actinomycetes</taxon>
        <taxon>Mycobacteriales</taxon>
        <taxon>Corynebacteriaceae</taxon>
        <taxon>Corynebacterium</taxon>
    </lineage>
</organism>
<dbReference type="PANTHER" id="PTHR40763:SF4">
    <property type="entry name" value="DUF1707 DOMAIN-CONTAINING PROTEIN"/>
    <property type="match status" value="1"/>
</dbReference>
<sequence length="223" mass="23956">MSDGGTPRLRASDDDRRRVAAALSDAFARGQLDYGELDARTEQVWSARYRDELFAPLSDLLPDPARILEDRAPAPRPRTAPRSPRAGAETARQQVTGEPGGQSLTFSLLGMSQKRGDWLCSPTHHTTAMLGSTVIDLRLARLTCAETTINAFGVLGAVEILVPEDVLVIGDGYGVLGAFEVTEDKKVTVAQRDLPADAPVVRVRGLGLLGSVGIRRVPRESGD</sequence>
<dbReference type="Pfam" id="PF08044">
    <property type="entry name" value="DUF1707"/>
    <property type="match status" value="1"/>
</dbReference>
<dbReference type="InterPro" id="IPR012551">
    <property type="entry name" value="DUF1707_SHOCT-like"/>
</dbReference>
<name>M1MUV3_9CORY</name>